<feature type="transmembrane region" description="Helical" evidence="7">
    <location>
        <begin position="199"/>
        <end position="220"/>
    </location>
</feature>
<evidence type="ECO:0000259" key="8">
    <source>
        <dbReference type="PROSITE" id="PS51781"/>
    </source>
</evidence>
<organism evidence="9 10">
    <name type="scientific">Hydrocarboniclastica marina</name>
    <dbReference type="NCBI Taxonomy" id="2259620"/>
    <lineage>
        <taxon>Bacteria</taxon>
        <taxon>Pseudomonadati</taxon>
        <taxon>Pseudomonadota</taxon>
        <taxon>Gammaproteobacteria</taxon>
        <taxon>Alteromonadales</taxon>
        <taxon>Alteromonadaceae</taxon>
        <taxon>Hydrocarboniclastica</taxon>
    </lineage>
</organism>
<protein>
    <submittedName>
        <fullName evidence="9">TIGR04211 family SH3 domain-containing protein</fullName>
    </submittedName>
</protein>
<dbReference type="InterPro" id="IPR003646">
    <property type="entry name" value="SH3-like_bac-type"/>
</dbReference>
<feature type="domain" description="SH3b" evidence="8">
    <location>
        <begin position="28"/>
        <end position="95"/>
    </location>
</feature>
<evidence type="ECO:0000256" key="1">
    <source>
        <dbReference type="ARBA" id="ARBA00004167"/>
    </source>
</evidence>
<evidence type="ECO:0000313" key="10">
    <source>
        <dbReference type="Proteomes" id="UP000298049"/>
    </source>
</evidence>
<evidence type="ECO:0000256" key="4">
    <source>
        <dbReference type="ARBA" id="ARBA00022989"/>
    </source>
</evidence>
<comment type="subcellular location">
    <subcellularLocation>
        <location evidence="1">Membrane</location>
        <topology evidence="1">Single-pass membrane protein</topology>
    </subcellularLocation>
</comment>
<evidence type="ECO:0000256" key="6">
    <source>
        <dbReference type="SAM" id="Coils"/>
    </source>
</evidence>
<evidence type="ECO:0000256" key="7">
    <source>
        <dbReference type="SAM" id="Phobius"/>
    </source>
</evidence>
<dbReference type="NCBIfam" id="TIGR04211">
    <property type="entry name" value="SH3_and_anchor"/>
    <property type="match status" value="1"/>
</dbReference>
<keyword evidence="5 7" id="KW-0472">Membrane</keyword>
<keyword evidence="3" id="KW-0732">Signal</keyword>
<dbReference type="PIRSF" id="PIRSF006158">
    <property type="entry name" value="UCP006158_SH3"/>
    <property type="match status" value="1"/>
</dbReference>
<accession>A0A4P7XF54</accession>
<dbReference type="KEGG" id="hmi:soil367_06465"/>
<dbReference type="RefSeq" id="WP_136548021.1">
    <property type="nucleotide sequence ID" value="NZ_CP031093.1"/>
</dbReference>
<dbReference type="Proteomes" id="UP000298049">
    <property type="component" value="Chromosome"/>
</dbReference>
<keyword evidence="10" id="KW-1185">Reference proteome</keyword>
<dbReference type="Gene3D" id="2.30.30.40">
    <property type="entry name" value="SH3 Domains"/>
    <property type="match status" value="1"/>
</dbReference>
<evidence type="ECO:0000256" key="5">
    <source>
        <dbReference type="ARBA" id="ARBA00023136"/>
    </source>
</evidence>
<evidence type="ECO:0000256" key="3">
    <source>
        <dbReference type="ARBA" id="ARBA00022729"/>
    </source>
</evidence>
<dbReference type="PROSITE" id="PS51781">
    <property type="entry name" value="SH3B"/>
    <property type="match status" value="1"/>
</dbReference>
<dbReference type="AlphaFoldDB" id="A0A4P7XF54"/>
<reference evidence="9 10" key="1">
    <citation type="submission" date="2018-07" db="EMBL/GenBank/DDBJ databases">
        <title>Marsedoiliclastica nanhaica gen. nov. sp. nov., a novel marine hydrocarbonoclastic bacterium isolated from an in-situ enriched hydrocarbon-degrading consortium in deep-sea sediment.</title>
        <authorList>
            <person name="Dong C."/>
            <person name="Ma T."/>
            <person name="Liu R."/>
            <person name="Shao Z."/>
        </authorList>
    </citation>
    <scope>NUCLEOTIDE SEQUENCE [LARGE SCALE GENOMIC DNA]</scope>
    <source>
        <strain evidence="10">soil36-7</strain>
    </source>
</reference>
<proteinExistence type="predicted"/>
<keyword evidence="6" id="KW-0175">Coiled coil</keyword>
<dbReference type="GO" id="GO:0016020">
    <property type="term" value="C:membrane"/>
    <property type="evidence" value="ECO:0007669"/>
    <property type="project" value="UniProtKB-SubCell"/>
</dbReference>
<dbReference type="OrthoDB" id="9790951at2"/>
<gene>
    <name evidence="9" type="ORF">soil367_06465</name>
</gene>
<dbReference type="InterPro" id="IPR016476">
    <property type="entry name" value="SH3_dom_pro"/>
</dbReference>
<name>A0A4P7XF54_9ALTE</name>
<keyword evidence="4 7" id="KW-1133">Transmembrane helix</keyword>
<evidence type="ECO:0000256" key="2">
    <source>
        <dbReference type="ARBA" id="ARBA00022692"/>
    </source>
</evidence>
<dbReference type="EMBL" id="CP031093">
    <property type="protein sequence ID" value="QCF25589.1"/>
    <property type="molecule type" value="Genomic_DNA"/>
</dbReference>
<keyword evidence="2 7" id="KW-0812">Transmembrane</keyword>
<evidence type="ECO:0000313" key="9">
    <source>
        <dbReference type="EMBL" id="QCF25589.1"/>
    </source>
</evidence>
<dbReference type="Pfam" id="PF08239">
    <property type="entry name" value="SH3_3"/>
    <property type="match status" value="1"/>
</dbReference>
<feature type="coiled-coil region" evidence="6">
    <location>
        <begin position="98"/>
        <end position="194"/>
    </location>
</feature>
<sequence>MIRIFLTQGMIRTTFVVALLFGSSMIMAQTVYIDDELMAPLRTGQGTQYRILNAGLSSGTPLTLLERNEETGYSRVRTNRGQEGWILSRYLSNEPIAADQLERARTELTNARENMREAQAAAESLRAERDELLAERAELRQEVQTLSTELDELKSISSNALNLDRRNQELQETTQSLRNEVELLTTDNQRLRDKSESNFMLLGAALVALGVLIAVIVPMLKPTRKNDSWA</sequence>
<dbReference type="SMART" id="SM00287">
    <property type="entry name" value="SH3b"/>
    <property type="match status" value="1"/>
</dbReference>